<evidence type="ECO:0000256" key="6">
    <source>
        <dbReference type="ARBA" id="ARBA00022842"/>
    </source>
</evidence>
<evidence type="ECO:0000256" key="3">
    <source>
        <dbReference type="ARBA" id="ARBA00022723"/>
    </source>
</evidence>
<dbReference type="GO" id="GO:0035870">
    <property type="term" value="F:dITP diphosphatase activity"/>
    <property type="evidence" value="ECO:0007669"/>
    <property type="project" value="UniProtKB-UniRule"/>
</dbReference>
<dbReference type="GO" id="GO:0036222">
    <property type="term" value="F:XTP diphosphatase activity"/>
    <property type="evidence" value="ECO:0007669"/>
    <property type="project" value="UniProtKB-UniRule"/>
</dbReference>
<dbReference type="GO" id="GO:0009117">
    <property type="term" value="P:nucleotide metabolic process"/>
    <property type="evidence" value="ECO:0007669"/>
    <property type="project" value="UniProtKB-KW"/>
</dbReference>
<comment type="catalytic activity">
    <reaction evidence="8 10">
        <text>dITP + H2O = dIMP + diphosphate + H(+)</text>
        <dbReference type="Rhea" id="RHEA:28342"/>
        <dbReference type="ChEBI" id="CHEBI:15377"/>
        <dbReference type="ChEBI" id="CHEBI:15378"/>
        <dbReference type="ChEBI" id="CHEBI:33019"/>
        <dbReference type="ChEBI" id="CHEBI:61194"/>
        <dbReference type="ChEBI" id="CHEBI:61382"/>
        <dbReference type="EC" id="3.6.1.66"/>
    </reaction>
</comment>
<dbReference type="EMBL" id="CM001167">
    <property type="protein sequence ID" value="EGJ70635.1"/>
    <property type="molecule type" value="Genomic_DNA"/>
</dbReference>
<reference evidence="12 13" key="1">
    <citation type="journal article" date="2011" name="Stand. Genomic Sci.">
        <title>Non-contiguous finished genome sequence of Bacteroides coprosuis type strain (PC139).</title>
        <authorList>
            <person name="Land M."/>
            <person name="Held B."/>
            <person name="Gronow S."/>
            <person name="Abt B."/>
            <person name="Lucas S."/>
            <person name="Del Rio T.G."/>
            <person name="Nolan M."/>
            <person name="Tice H."/>
            <person name="Cheng J.F."/>
            <person name="Pitluck S."/>
            <person name="Liolios K."/>
            <person name="Pagani I."/>
            <person name="Ivanova N."/>
            <person name="Mavromatis K."/>
            <person name="Mikhailova N."/>
            <person name="Pati A."/>
            <person name="Tapia R."/>
            <person name="Han C."/>
            <person name="Goodwin L."/>
            <person name="Chen A."/>
            <person name="Palaniappan K."/>
            <person name="Hauser L."/>
            <person name="Brambilla E.M."/>
            <person name="Rohde M."/>
            <person name="Goker M."/>
            <person name="Detter J.C."/>
            <person name="Woyke T."/>
            <person name="Bristow J."/>
            <person name="Eisen J.A."/>
            <person name="Markowitz V."/>
            <person name="Hugenholtz P."/>
            <person name="Kyrpides N.C."/>
            <person name="Klenk H.P."/>
            <person name="Lapidus A."/>
        </authorList>
    </citation>
    <scope>NUCLEOTIDE SEQUENCE</scope>
    <source>
        <strain evidence="12 13">DSM 18011</strain>
    </source>
</reference>
<dbReference type="InterPro" id="IPR002637">
    <property type="entry name" value="RdgB/HAM1"/>
</dbReference>
<feature type="binding site" evidence="10">
    <location>
        <position position="71"/>
    </location>
    <ligand>
        <name>substrate</name>
    </ligand>
</feature>
<comment type="catalytic activity">
    <reaction evidence="9 10">
        <text>XTP + H2O = XMP + diphosphate + H(+)</text>
        <dbReference type="Rhea" id="RHEA:28610"/>
        <dbReference type="ChEBI" id="CHEBI:15377"/>
        <dbReference type="ChEBI" id="CHEBI:15378"/>
        <dbReference type="ChEBI" id="CHEBI:33019"/>
        <dbReference type="ChEBI" id="CHEBI:57464"/>
        <dbReference type="ChEBI" id="CHEBI:61314"/>
        <dbReference type="EC" id="3.6.1.66"/>
    </reaction>
</comment>
<keyword evidence="5 10" id="KW-0378">Hydrolase</keyword>
<evidence type="ECO:0000256" key="1">
    <source>
        <dbReference type="ARBA" id="ARBA00008023"/>
    </source>
</evidence>
<comment type="caution">
    <text evidence="10">Lacks conserved residue(s) required for the propagation of feature annotation.</text>
</comment>
<name>F3ZR42_9BACE</name>
<sequence>MEHKIVFATHNENKLKEVAALLSPLYHVVGLNDIGCHEDIPETENTLEGNAYLKSKYVYDHYGLDCFSDDTGLEVTALHGEPGVFSARYAGEGRNSDDNMAKLLRELHDKTDRSAQFRTVISLILKGEEHHFDGIVRGNIIEEKRGRAGFGYDPIFQPIGYAETFAELGSDVKNEISHRAIAVKKLIRFLHDHKA</sequence>
<comment type="function">
    <text evidence="10">Pyrophosphatase that catalyzes the hydrolysis of nucleoside triphosphates to their monophosphate derivatives, with a high preference for the non-canonical purine nucleotides XTP (xanthosine triphosphate), dITP (deoxyinosine triphosphate) and ITP. Seems to function as a house-cleaning enzyme that removes non-canonical purine nucleotides from the nucleotide pool, thus preventing their incorporation into DNA/RNA and avoiding chromosomal lesions.</text>
</comment>
<dbReference type="HAMAP" id="MF_01405">
    <property type="entry name" value="Non_canon_purine_NTPase"/>
    <property type="match status" value="1"/>
</dbReference>
<feature type="binding site" evidence="10">
    <location>
        <begin position="9"/>
        <end position="14"/>
    </location>
    <ligand>
        <name>substrate</name>
    </ligand>
</feature>
<evidence type="ECO:0000256" key="2">
    <source>
        <dbReference type="ARBA" id="ARBA00011738"/>
    </source>
</evidence>
<dbReference type="NCBIfam" id="TIGR00042">
    <property type="entry name" value="RdgB/HAM1 family non-canonical purine NTP pyrophosphatase"/>
    <property type="match status" value="1"/>
</dbReference>
<accession>F3ZR42</accession>
<feature type="binding site" evidence="10">
    <location>
        <position position="173"/>
    </location>
    <ligand>
        <name>substrate</name>
    </ligand>
</feature>
<dbReference type="NCBIfam" id="NF011398">
    <property type="entry name" value="PRK14823.1"/>
    <property type="match status" value="1"/>
</dbReference>
<feature type="active site" description="Proton acceptor" evidence="10">
    <location>
        <position position="70"/>
    </location>
</feature>
<proteinExistence type="inferred from homology"/>
<dbReference type="GO" id="GO:0046872">
    <property type="term" value="F:metal ion binding"/>
    <property type="evidence" value="ECO:0007669"/>
    <property type="project" value="UniProtKB-KW"/>
</dbReference>
<dbReference type="PANTHER" id="PTHR11067">
    <property type="entry name" value="INOSINE TRIPHOSPHATE PYROPHOSPHATASE/HAM1 PROTEIN"/>
    <property type="match status" value="1"/>
</dbReference>
<dbReference type="EC" id="3.6.1.66" evidence="10"/>
<comment type="subunit">
    <text evidence="2 10">Homodimer.</text>
</comment>
<keyword evidence="6 10" id="KW-0460">Magnesium</keyword>
<dbReference type="Gene3D" id="3.90.950.10">
    <property type="match status" value="1"/>
</dbReference>
<dbReference type="InterPro" id="IPR020922">
    <property type="entry name" value="dITP/XTP_pyrophosphatase"/>
</dbReference>
<dbReference type="STRING" id="679937.Bcop_0417"/>
<evidence type="ECO:0000256" key="8">
    <source>
        <dbReference type="ARBA" id="ARBA00051875"/>
    </source>
</evidence>
<comment type="catalytic activity">
    <reaction evidence="10">
        <text>ITP + H2O = IMP + diphosphate + H(+)</text>
        <dbReference type="Rhea" id="RHEA:29399"/>
        <dbReference type="ChEBI" id="CHEBI:15377"/>
        <dbReference type="ChEBI" id="CHEBI:15378"/>
        <dbReference type="ChEBI" id="CHEBI:33019"/>
        <dbReference type="ChEBI" id="CHEBI:58053"/>
        <dbReference type="ChEBI" id="CHEBI:61402"/>
        <dbReference type="EC" id="3.6.1.66"/>
    </reaction>
</comment>
<feature type="binding site" evidence="10">
    <location>
        <begin position="178"/>
        <end position="179"/>
    </location>
    <ligand>
        <name>substrate</name>
    </ligand>
</feature>
<dbReference type="GO" id="GO:0036220">
    <property type="term" value="F:ITP diphosphatase activity"/>
    <property type="evidence" value="ECO:0007669"/>
    <property type="project" value="UniProtKB-UniRule"/>
</dbReference>
<keyword evidence="3 10" id="KW-0479">Metal-binding</keyword>
<evidence type="ECO:0000256" key="4">
    <source>
        <dbReference type="ARBA" id="ARBA00022741"/>
    </source>
</evidence>
<evidence type="ECO:0000256" key="5">
    <source>
        <dbReference type="ARBA" id="ARBA00022801"/>
    </source>
</evidence>
<dbReference type="SUPFAM" id="SSF52972">
    <property type="entry name" value="ITPase-like"/>
    <property type="match status" value="1"/>
</dbReference>
<comment type="similarity">
    <text evidence="1 10 11">Belongs to the HAM1 NTPase family.</text>
</comment>
<keyword evidence="4 10" id="KW-0547">Nucleotide-binding</keyword>
<dbReference type="GO" id="GO:0017111">
    <property type="term" value="F:ribonucleoside triphosphate phosphatase activity"/>
    <property type="evidence" value="ECO:0007669"/>
    <property type="project" value="InterPro"/>
</dbReference>
<dbReference type="OrthoDB" id="9807456at2"/>
<feature type="binding site" evidence="10">
    <location>
        <begin position="150"/>
        <end position="153"/>
    </location>
    <ligand>
        <name>substrate</name>
    </ligand>
</feature>
<evidence type="ECO:0000313" key="13">
    <source>
        <dbReference type="Proteomes" id="UP000018439"/>
    </source>
</evidence>
<dbReference type="GO" id="GO:0000166">
    <property type="term" value="F:nucleotide binding"/>
    <property type="evidence" value="ECO:0007669"/>
    <property type="project" value="UniProtKB-KW"/>
</dbReference>
<evidence type="ECO:0000256" key="10">
    <source>
        <dbReference type="HAMAP-Rule" id="MF_01405"/>
    </source>
</evidence>
<dbReference type="HOGENOM" id="CLU_082080_0_2_10"/>
<dbReference type="GO" id="GO:0009146">
    <property type="term" value="P:purine nucleoside triphosphate catabolic process"/>
    <property type="evidence" value="ECO:0007669"/>
    <property type="project" value="UniProtKB-UniRule"/>
</dbReference>
<gene>
    <name evidence="12" type="ORF">Bcop_0417</name>
</gene>
<keyword evidence="13" id="KW-1185">Reference proteome</keyword>
<dbReference type="InterPro" id="IPR029001">
    <property type="entry name" value="ITPase-like_fam"/>
</dbReference>
<dbReference type="CDD" id="cd00515">
    <property type="entry name" value="HAM1"/>
    <property type="match status" value="1"/>
</dbReference>
<feature type="binding site" evidence="10">
    <location>
        <position position="70"/>
    </location>
    <ligand>
        <name>Mg(2+)</name>
        <dbReference type="ChEBI" id="CHEBI:18420"/>
    </ligand>
</feature>
<dbReference type="Pfam" id="PF01725">
    <property type="entry name" value="Ham1p_like"/>
    <property type="match status" value="1"/>
</dbReference>
<dbReference type="FunFam" id="3.90.950.10:FF:000001">
    <property type="entry name" value="dITP/XTP pyrophosphatase"/>
    <property type="match status" value="1"/>
</dbReference>
<keyword evidence="7 10" id="KW-0546">Nucleotide metabolism</keyword>
<comment type="cofactor">
    <cofactor evidence="10">
        <name>Mg(2+)</name>
        <dbReference type="ChEBI" id="CHEBI:18420"/>
    </cofactor>
    <text evidence="10">Binds 1 Mg(2+) ion per subunit.</text>
</comment>
<evidence type="ECO:0000256" key="9">
    <source>
        <dbReference type="ARBA" id="ARBA00052017"/>
    </source>
</evidence>
<dbReference type="PANTHER" id="PTHR11067:SF9">
    <property type="entry name" value="INOSINE TRIPHOSPHATE PYROPHOSPHATASE"/>
    <property type="match status" value="1"/>
</dbReference>
<dbReference type="Proteomes" id="UP000018439">
    <property type="component" value="Chromosome"/>
</dbReference>
<evidence type="ECO:0000256" key="11">
    <source>
        <dbReference type="RuleBase" id="RU003781"/>
    </source>
</evidence>
<evidence type="ECO:0000313" key="12">
    <source>
        <dbReference type="EMBL" id="EGJ70635.1"/>
    </source>
</evidence>
<protein>
    <recommendedName>
        <fullName evidence="10">dITP/XTP pyrophosphatase</fullName>
        <ecNumber evidence="10">3.6.1.66</ecNumber>
    </recommendedName>
    <alternativeName>
        <fullName evidence="10">Non-canonical purine NTP pyrophosphatase</fullName>
    </alternativeName>
    <alternativeName>
        <fullName evidence="10">Non-standard purine NTP pyrophosphatase</fullName>
    </alternativeName>
    <alternativeName>
        <fullName evidence="10">Nucleoside-triphosphate diphosphatase</fullName>
    </alternativeName>
    <alternativeName>
        <fullName evidence="10">Nucleoside-triphosphate pyrophosphatase</fullName>
        <shortName evidence="10">NTPase</shortName>
    </alternativeName>
</protein>
<organism evidence="12 13">
    <name type="scientific">Bacteroides coprosuis DSM 18011</name>
    <dbReference type="NCBI Taxonomy" id="679937"/>
    <lineage>
        <taxon>Bacteria</taxon>
        <taxon>Pseudomonadati</taxon>
        <taxon>Bacteroidota</taxon>
        <taxon>Bacteroidia</taxon>
        <taxon>Bacteroidales</taxon>
        <taxon>Bacteroidaceae</taxon>
        <taxon>Bacteroides</taxon>
    </lineage>
</organism>
<dbReference type="AlphaFoldDB" id="F3ZR42"/>
<dbReference type="GO" id="GO:0005829">
    <property type="term" value="C:cytosol"/>
    <property type="evidence" value="ECO:0007669"/>
    <property type="project" value="TreeGrafter"/>
</dbReference>
<dbReference type="eggNOG" id="COG0127">
    <property type="taxonomic scope" value="Bacteria"/>
</dbReference>
<evidence type="ECO:0000256" key="7">
    <source>
        <dbReference type="ARBA" id="ARBA00023080"/>
    </source>
</evidence>